<dbReference type="InterPro" id="IPR036396">
    <property type="entry name" value="Cyt_P450_sf"/>
</dbReference>
<dbReference type="EMBL" id="QXFX01004042">
    <property type="protein sequence ID" value="KAE9065746.1"/>
    <property type="molecule type" value="Genomic_DNA"/>
</dbReference>
<dbReference type="GO" id="GO:0004497">
    <property type="term" value="F:monooxygenase activity"/>
    <property type="evidence" value="ECO:0007669"/>
    <property type="project" value="InterPro"/>
</dbReference>
<evidence type="ECO:0000256" key="2">
    <source>
        <dbReference type="ARBA" id="ARBA00022723"/>
    </source>
</evidence>
<dbReference type="Proteomes" id="UP000488956">
    <property type="component" value="Unassembled WGS sequence"/>
</dbReference>
<evidence type="ECO:0000256" key="3">
    <source>
        <dbReference type="ARBA" id="ARBA00023002"/>
    </source>
</evidence>
<keyword evidence="2" id="KW-0479">Metal-binding</keyword>
<dbReference type="EMBL" id="QXFW01004033">
    <property type="protein sequence ID" value="KAE8967539.1"/>
    <property type="molecule type" value="Genomic_DNA"/>
</dbReference>
<evidence type="ECO:0000313" key="5">
    <source>
        <dbReference type="EMBL" id="KAE8967539.1"/>
    </source>
</evidence>
<protein>
    <recommendedName>
        <fullName evidence="9">Cytochrome P450</fullName>
    </recommendedName>
</protein>
<dbReference type="SUPFAM" id="SSF48264">
    <property type="entry name" value="Cytochrome P450"/>
    <property type="match status" value="1"/>
</dbReference>
<dbReference type="Proteomes" id="UP000460718">
    <property type="component" value="Unassembled WGS sequence"/>
</dbReference>
<dbReference type="GO" id="GO:0020037">
    <property type="term" value="F:heme binding"/>
    <property type="evidence" value="ECO:0007669"/>
    <property type="project" value="InterPro"/>
</dbReference>
<keyword evidence="3" id="KW-0560">Oxidoreductase</keyword>
<evidence type="ECO:0008006" key="9">
    <source>
        <dbReference type="Google" id="ProtNLM"/>
    </source>
</evidence>
<accession>A0A6A3HCC6</accession>
<comment type="similarity">
    <text evidence="1">Belongs to the cytochrome P450 family.</text>
</comment>
<comment type="caution">
    <text evidence="5">The sequence shown here is derived from an EMBL/GenBank/DDBJ whole genome shotgun (WGS) entry which is preliminary data.</text>
</comment>
<evidence type="ECO:0000313" key="7">
    <source>
        <dbReference type="Proteomes" id="UP000460718"/>
    </source>
</evidence>
<evidence type="ECO:0000313" key="6">
    <source>
        <dbReference type="EMBL" id="KAE9065746.1"/>
    </source>
</evidence>
<sequence length="109" mass="12978">MMFIAKPEHIEQVLKTQFENFPKSQHIHDVIFDLLGEGIVITNGETWRRQRRVLVNLFSARALREHMTTISQKYVMQLRKIFEDAVASKDPIDAYGLYVRRVRLDRLRH</sequence>
<gene>
    <name evidence="6" type="ORF">PF010_g28078</name>
    <name evidence="5" type="ORF">PF011_g27519</name>
</gene>
<evidence type="ECO:0000256" key="4">
    <source>
        <dbReference type="ARBA" id="ARBA00023004"/>
    </source>
</evidence>
<proteinExistence type="inferred from homology"/>
<dbReference type="GO" id="GO:0016705">
    <property type="term" value="F:oxidoreductase activity, acting on paired donors, with incorporation or reduction of molecular oxygen"/>
    <property type="evidence" value="ECO:0007669"/>
    <property type="project" value="InterPro"/>
</dbReference>
<dbReference type="InterPro" id="IPR001128">
    <property type="entry name" value="Cyt_P450"/>
</dbReference>
<keyword evidence="4" id="KW-0408">Iron</keyword>
<reference evidence="7 8" key="1">
    <citation type="submission" date="2018-09" db="EMBL/GenBank/DDBJ databases">
        <title>Genomic investigation of the strawberry pathogen Phytophthora fragariae indicates pathogenicity is determined by transcriptional variation in three key races.</title>
        <authorList>
            <person name="Adams T.M."/>
            <person name="Armitage A.D."/>
            <person name="Sobczyk M.K."/>
            <person name="Bates H.J."/>
            <person name="Dunwell J.M."/>
            <person name="Nellist C.F."/>
            <person name="Harrison R.J."/>
        </authorList>
    </citation>
    <scope>NUCLEOTIDE SEQUENCE [LARGE SCALE GENOMIC DNA]</scope>
    <source>
        <strain evidence="6 8">ONT-3</strain>
        <strain evidence="5 7">SCRP245</strain>
    </source>
</reference>
<name>A0A6A3HCC6_9STRA</name>
<evidence type="ECO:0000313" key="8">
    <source>
        <dbReference type="Proteomes" id="UP000488956"/>
    </source>
</evidence>
<evidence type="ECO:0000256" key="1">
    <source>
        <dbReference type="ARBA" id="ARBA00010617"/>
    </source>
</evidence>
<dbReference type="Gene3D" id="1.10.630.10">
    <property type="entry name" value="Cytochrome P450"/>
    <property type="match status" value="1"/>
</dbReference>
<dbReference type="GO" id="GO:0005506">
    <property type="term" value="F:iron ion binding"/>
    <property type="evidence" value="ECO:0007669"/>
    <property type="project" value="InterPro"/>
</dbReference>
<dbReference type="AlphaFoldDB" id="A0A6A3HCC6"/>
<dbReference type="PANTHER" id="PTHR24296">
    <property type="entry name" value="CYTOCHROME P450"/>
    <property type="match status" value="1"/>
</dbReference>
<dbReference type="Pfam" id="PF00067">
    <property type="entry name" value="p450"/>
    <property type="match status" value="1"/>
</dbReference>
<organism evidence="5 7">
    <name type="scientific">Phytophthora fragariae</name>
    <dbReference type="NCBI Taxonomy" id="53985"/>
    <lineage>
        <taxon>Eukaryota</taxon>
        <taxon>Sar</taxon>
        <taxon>Stramenopiles</taxon>
        <taxon>Oomycota</taxon>
        <taxon>Peronosporomycetes</taxon>
        <taxon>Peronosporales</taxon>
        <taxon>Peronosporaceae</taxon>
        <taxon>Phytophthora</taxon>
    </lineage>
</organism>